<protein>
    <recommendedName>
        <fullName evidence="3">YcaO domain-containing protein</fullName>
    </recommendedName>
</protein>
<accession>A0ABZ1WAW1</accession>
<organism evidence="1 2">
    <name type="scientific">Kitasatospora herbaricolor</name>
    <dbReference type="NCBI Taxonomy" id="68217"/>
    <lineage>
        <taxon>Bacteria</taxon>
        <taxon>Bacillati</taxon>
        <taxon>Actinomycetota</taxon>
        <taxon>Actinomycetes</taxon>
        <taxon>Kitasatosporales</taxon>
        <taxon>Streptomycetaceae</taxon>
        <taxon>Kitasatospora</taxon>
    </lineage>
</organism>
<sequence>MSALRRMNAYTIDYEGRTYGLAEAGPLELSTGLSGWIRLVSSWVEQGRDVEQAADELGGARAAQARRVRDAMVSVGILRQPAVPGEVRFTGESAELEGAVECSGLTLPAVVLGAGPLRGDWLEGIRAAPGVGRAGAVLFAEGAAVVVGPMDAEQLYEVVAALRCGDLADGRPHPTAARTAAAQLVRRVALGSADVWSGLTVTREETTSWRALPHPWRPASPGRVAEPFDERVMAVIDPVHGVVREIGEDDLPQVPRHLARARVVGRASIRPLDVEVVADGSDYGQARRRVVLAALAVHLESTLDPRAVVDAAGRPVLDATDDLSALRAATDRIAAAPGSHFLRARRLADDSPVLVPVGRARCCEPGAGPALGTAAAEGRDDALTTALLDLLETWAVDAPGPVVRVHDNEGLPAEAREALDHLLVSDRQAWLGVLPEETVPTAVATTRHGTLYGRGTSHAAAAVRAMEQAVLTDQVLMHGRADLAPRTLGRALPLPDRVADLPGSPSITLMDLREAVAQRAPGTTVVDLDHDPGVVRLGISAVKVVVD</sequence>
<dbReference type="RefSeq" id="WP_329496093.1">
    <property type="nucleotide sequence ID" value="NZ_CP108460.1"/>
</dbReference>
<dbReference type="EMBL" id="CP108482">
    <property type="protein sequence ID" value="WUS57998.1"/>
    <property type="molecule type" value="Genomic_DNA"/>
</dbReference>
<reference evidence="1 2" key="1">
    <citation type="submission" date="2022-10" db="EMBL/GenBank/DDBJ databases">
        <title>The complete genomes of actinobacterial strains from the NBC collection.</title>
        <authorList>
            <person name="Joergensen T.S."/>
            <person name="Alvarez Arevalo M."/>
            <person name="Sterndorff E.B."/>
            <person name="Faurdal D."/>
            <person name="Vuksanovic O."/>
            <person name="Mourched A.-S."/>
            <person name="Charusanti P."/>
            <person name="Shaw S."/>
            <person name="Blin K."/>
            <person name="Weber T."/>
        </authorList>
    </citation>
    <scope>NUCLEOTIDE SEQUENCE [LARGE SCALE GENOMIC DNA]</scope>
    <source>
        <strain evidence="1 2">NBC_01247</strain>
    </source>
</reference>
<evidence type="ECO:0000313" key="1">
    <source>
        <dbReference type="EMBL" id="WUS57998.1"/>
    </source>
</evidence>
<proteinExistence type="predicted"/>
<dbReference type="Proteomes" id="UP001432014">
    <property type="component" value="Chromosome"/>
</dbReference>
<name>A0ABZ1WAW1_9ACTN</name>
<keyword evidence="2" id="KW-1185">Reference proteome</keyword>
<evidence type="ECO:0008006" key="3">
    <source>
        <dbReference type="Google" id="ProtNLM"/>
    </source>
</evidence>
<evidence type="ECO:0000313" key="2">
    <source>
        <dbReference type="Proteomes" id="UP001432014"/>
    </source>
</evidence>
<gene>
    <name evidence="1" type="ORF">OG469_22295</name>
</gene>